<evidence type="ECO:0000313" key="3">
    <source>
        <dbReference type="Proteomes" id="UP001283361"/>
    </source>
</evidence>
<accession>A0AAE1B3N1</accession>
<sequence>MSGLGNAFDSKEHGVHECEEFEGTPDVAKKDKKWAACTKNPGHREFIAYPKLRVEHLPQRMQTQRMLNRLRTFADRTVMLTIEYISEHRPIGFPFYTERGTHRVHTGSGWISDIVRPSVNSRRADCLSPTQIDTVRYSSGTCPQCLHDVSSSSGSLVECYEVHVVTACHVVYNDEEARSTRINIFYDDEDSAENGKMKTIWGSRVIDTDLELDTCTVVCRTRDPSIIKALIQLTICSGLPRCDCRYRGLISKRRSACAIVSHPHGQPKQVTFGEMAAFWSKSSDFRNRINYTASTCPGSSGALILRIDDFVCPLRASSKRRKAVHSSGRIQGCLGQGSLYTCKSDPVRSIRHVLRRF</sequence>
<organism evidence="2 3">
    <name type="scientific">Elysia crispata</name>
    <name type="common">lettuce slug</name>
    <dbReference type="NCBI Taxonomy" id="231223"/>
    <lineage>
        <taxon>Eukaryota</taxon>
        <taxon>Metazoa</taxon>
        <taxon>Spiralia</taxon>
        <taxon>Lophotrochozoa</taxon>
        <taxon>Mollusca</taxon>
        <taxon>Gastropoda</taxon>
        <taxon>Heterobranchia</taxon>
        <taxon>Euthyneura</taxon>
        <taxon>Panpulmonata</taxon>
        <taxon>Sacoglossa</taxon>
        <taxon>Placobranchoidea</taxon>
        <taxon>Plakobranchidae</taxon>
        <taxon>Elysia</taxon>
    </lineage>
</organism>
<dbReference type="AlphaFoldDB" id="A0AAE1B3N1"/>
<dbReference type="Proteomes" id="UP001283361">
    <property type="component" value="Unassembled WGS sequence"/>
</dbReference>
<dbReference type="Pfam" id="PF13365">
    <property type="entry name" value="Trypsin_2"/>
    <property type="match status" value="1"/>
</dbReference>
<feature type="compositionally biased region" description="Basic and acidic residues" evidence="1">
    <location>
        <begin position="9"/>
        <end position="18"/>
    </location>
</feature>
<evidence type="ECO:0000313" key="2">
    <source>
        <dbReference type="EMBL" id="KAK3798580.1"/>
    </source>
</evidence>
<reference evidence="2" key="1">
    <citation type="journal article" date="2023" name="G3 (Bethesda)">
        <title>A reference genome for the long-term kleptoplast-retaining sea slug Elysia crispata morphotype clarki.</title>
        <authorList>
            <person name="Eastman K.E."/>
            <person name="Pendleton A.L."/>
            <person name="Shaikh M.A."/>
            <person name="Suttiyut T."/>
            <person name="Ogas R."/>
            <person name="Tomko P."/>
            <person name="Gavelis G."/>
            <person name="Widhalm J.R."/>
            <person name="Wisecaver J.H."/>
        </authorList>
    </citation>
    <scope>NUCLEOTIDE SEQUENCE</scope>
    <source>
        <strain evidence="2">ECLA1</strain>
    </source>
</reference>
<feature type="region of interest" description="Disordered" evidence="1">
    <location>
        <begin position="1"/>
        <end position="22"/>
    </location>
</feature>
<evidence type="ECO:0000256" key="1">
    <source>
        <dbReference type="SAM" id="MobiDB-lite"/>
    </source>
</evidence>
<protein>
    <submittedName>
        <fullName evidence="2">Uncharacterized protein</fullName>
    </submittedName>
</protein>
<proteinExistence type="predicted"/>
<keyword evidence="3" id="KW-1185">Reference proteome</keyword>
<dbReference type="InterPro" id="IPR009003">
    <property type="entry name" value="Peptidase_S1_PA"/>
</dbReference>
<name>A0AAE1B3N1_9GAST</name>
<gene>
    <name evidence="2" type="ORF">RRG08_031591</name>
</gene>
<dbReference type="EMBL" id="JAWDGP010000665">
    <property type="protein sequence ID" value="KAK3798580.1"/>
    <property type="molecule type" value="Genomic_DNA"/>
</dbReference>
<dbReference type="SUPFAM" id="SSF50494">
    <property type="entry name" value="Trypsin-like serine proteases"/>
    <property type="match status" value="1"/>
</dbReference>
<comment type="caution">
    <text evidence="2">The sequence shown here is derived from an EMBL/GenBank/DDBJ whole genome shotgun (WGS) entry which is preliminary data.</text>
</comment>